<comment type="caution">
    <text evidence="2">The sequence shown here is derived from an EMBL/GenBank/DDBJ whole genome shotgun (WGS) entry which is preliminary data.</text>
</comment>
<keyword evidence="3" id="KW-1185">Reference proteome</keyword>
<organism evidence="2 3">
    <name type="scientific">Kitasatospora indigofera</name>
    <dbReference type="NCBI Taxonomy" id="67307"/>
    <lineage>
        <taxon>Bacteria</taxon>
        <taxon>Bacillati</taxon>
        <taxon>Actinomycetota</taxon>
        <taxon>Actinomycetes</taxon>
        <taxon>Kitasatosporales</taxon>
        <taxon>Streptomycetaceae</taxon>
        <taxon>Kitasatospora</taxon>
    </lineage>
</organism>
<reference evidence="2" key="2">
    <citation type="submission" date="2020-09" db="EMBL/GenBank/DDBJ databases">
        <authorList>
            <person name="Sun Q."/>
            <person name="Ohkuma M."/>
        </authorList>
    </citation>
    <scope>NUCLEOTIDE SEQUENCE</scope>
    <source>
        <strain evidence="2">JCM 4646</strain>
    </source>
</reference>
<dbReference type="EMBL" id="BNBO01000018">
    <property type="protein sequence ID" value="GHH72665.1"/>
    <property type="molecule type" value="Genomic_DNA"/>
</dbReference>
<evidence type="ECO:0000256" key="1">
    <source>
        <dbReference type="SAM" id="MobiDB-lite"/>
    </source>
</evidence>
<dbReference type="GeneID" id="95353992"/>
<protein>
    <recommendedName>
        <fullName evidence="4">DUF222 domain-containing protein</fullName>
    </recommendedName>
</protein>
<evidence type="ECO:0000313" key="3">
    <source>
        <dbReference type="Proteomes" id="UP000617734"/>
    </source>
</evidence>
<dbReference type="Proteomes" id="UP000617734">
    <property type="component" value="Unassembled WGS sequence"/>
</dbReference>
<name>A0A919FUH3_9ACTN</name>
<feature type="compositionally biased region" description="Low complexity" evidence="1">
    <location>
        <begin position="25"/>
        <end position="48"/>
    </location>
</feature>
<evidence type="ECO:0008006" key="4">
    <source>
        <dbReference type="Google" id="ProtNLM"/>
    </source>
</evidence>
<reference evidence="2" key="1">
    <citation type="journal article" date="2014" name="Int. J. Syst. Evol. Microbiol.">
        <title>Complete genome sequence of Corynebacterium casei LMG S-19264T (=DSM 44701T), isolated from a smear-ripened cheese.</title>
        <authorList>
            <consortium name="US DOE Joint Genome Institute (JGI-PGF)"/>
            <person name="Walter F."/>
            <person name="Albersmeier A."/>
            <person name="Kalinowski J."/>
            <person name="Ruckert C."/>
        </authorList>
    </citation>
    <scope>NUCLEOTIDE SEQUENCE</scope>
    <source>
        <strain evidence="2">JCM 4646</strain>
    </source>
</reference>
<proteinExistence type="predicted"/>
<dbReference type="AlphaFoldDB" id="A0A919FUH3"/>
<gene>
    <name evidence="2" type="ORF">GCM10018781_35770</name>
</gene>
<accession>A0A919FUH3</accession>
<evidence type="ECO:0000313" key="2">
    <source>
        <dbReference type="EMBL" id="GHH72665.1"/>
    </source>
</evidence>
<dbReference type="RefSeq" id="WP_190211844.1">
    <property type="nucleotide sequence ID" value="NZ_BNBO01000018.1"/>
</dbReference>
<sequence length="302" mass="32230">MTERPRLQRPDSAAKLAGPETLMIGNRPGRRQPGAGPAGVASPGPAGSPAGSLAGCTLAELEARVAAAQEQGVDAIRQAEAQFEADKQAAHTRFAADAGPALWEIHDRRLYRASHSTWEEYLTERWNLSRSYAHRLLEMIPVQAALLPNPAFGNIVLRESQARVLVPVLRERGPEQVREVVEKAMAGGGRPTAKALTAARTELGYAPAAALQWEQEAPAAPAEAPGVDQEESRLALGDLERLAGVLRAALRDLPDALPAMAARSFPEETATALADLRKQVRRAARIIGADLVAGAAAPDRRR</sequence>
<feature type="region of interest" description="Disordered" evidence="1">
    <location>
        <begin position="1"/>
        <end position="48"/>
    </location>
</feature>